<sequence>MHFTSFNFRHKSGNEKTASLSSSSSKLEPVPAHAQDPFLPHLPLPVTSIANIVLDPGNLNVLYQTATVPNTSSSMESTGSDTTDAASPSPSLHISSLSDHVSAPFSPHHPHTSITDLVFNSTTLSALYEAKEAERNAAAQEELSGTRIESGKTEKTPGKQ</sequence>
<evidence type="ECO:0000256" key="1">
    <source>
        <dbReference type="SAM" id="MobiDB-lite"/>
    </source>
</evidence>
<protein>
    <submittedName>
        <fullName evidence="2">Uncharacterized protein</fullName>
    </submittedName>
</protein>
<keyword evidence="3" id="KW-1185">Reference proteome</keyword>
<feature type="compositionally biased region" description="Basic and acidic residues" evidence="1">
    <location>
        <begin position="149"/>
        <end position="160"/>
    </location>
</feature>
<gene>
    <name evidence="2" type="ORF">F5050DRAFT_1124353</name>
</gene>
<dbReference type="Proteomes" id="UP001163828">
    <property type="component" value="Unassembled WGS sequence"/>
</dbReference>
<feature type="compositionally biased region" description="Polar residues" evidence="1">
    <location>
        <begin position="70"/>
        <end position="86"/>
    </location>
</feature>
<organism evidence="2 3">
    <name type="scientific">Lentinula boryana</name>
    <dbReference type="NCBI Taxonomy" id="40481"/>
    <lineage>
        <taxon>Eukaryota</taxon>
        <taxon>Fungi</taxon>
        <taxon>Dikarya</taxon>
        <taxon>Basidiomycota</taxon>
        <taxon>Agaricomycotina</taxon>
        <taxon>Agaricomycetes</taxon>
        <taxon>Agaricomycetidae</taxon>
        <taxon>Agaricales</taxon>
        <taxon>Marasmiineae</taxon>
        <taxon>Omphalotaceae</taxon>
        <taxon>Lentinula</taxon>
    </lineage>
</organism>
<comment type="caution">
    <text evidence="2">The sequence shown here is derived from an EMBL/GenBank/DDBJ whole genome shotgun (WGS) entry which is preliminary data.</text>
</comment>
<proteinExistence type="predicted"/>
<feature type="region of interest" description="Disordered" evidence="1">
    <location>
        <begin position="1"/>
        <end position="32"/>
    </location>
</feature>
<dbReference type="EMBL" id="MU790988">
    <property type="protein sequence ID" value="KAJ3991614.1"/>
    <property type="molecule type" value="Genomic_DNA"/>
</dbReference>
<evidence type="ECO:0000313" key="3">
    <source>
        <dbReference type="Proteomes" id="UP001163828"/>
    </source>
</evidence>
<reference evidence="2" key="1">
    <citation type="submission" date="2022-08" db="EMBL/GenBank/DDBJ databases">
        <authorList>
            <consortium name="DOE Joint Genome Institute"/>
            <person name="Min B."/>
            <person name="Riley R."/>
            <person name="Sierra-Patev S."/>
            <person name="Naranjo-Ortiz M."/>
            <person name="Looney B."/>
            <person name="Konkel Z."/>
            <person name="Slot J.C."/>
            <person name="Sakamoto Y."/>
            <person name="Steenwyk J.L."/>
            <person name="Rokas A."/>
            <person name="Carro J."/>
            <person name="Camarero S."/>
            <person name="Ferreira P."/>
            <person name="Molpeceres G."/>
            <person name="Ruiz-Duenas F.J."/>
            <person name="Serrano A."/>
            <person name="Henrissat B."/>
            <person name="Drula E."/>
            <person name="Hughes K.W."/>
            <person name="Mata J.L."/>
            <person name="Ishikawa N.K."/>
            <person name="Vargas-Isla R."/>
            <person name="Ushijima S."/>
            <person name="Smith C.A."/>
            <person name="Ahrendt S."/>
            <person name="Andreopoulos W."/>
            <person name="He G."/>
            <person name="Labutti K."/>
            <person name="Lipzen A."/>
            <person name="Ng V."/>
            <person name="Sandor L."/>
            <person name="Barry K."/>
            <person name="Martinez A.T."/>
            <person name="Xiao Y."/>
            <person name="Gibbons J.G."/>
            <person name="Terashima K."/>
            <person name="Hibbett D.S."/>
            <person name="Grigoriev I.V."/>
        </authorList>
    </citation>
    <scope>NUCLEOTIDE SEQUENCE</scope>
    <source>
        <strain evidence="2">TFB10827</strain>
    </source>
</reference>
<feature type="region of interest" description="Disordered" evidence="1">
    <location>
        <begin position="132"/>
        <end position="160"/>
    </location>
</feature>
<feature type="region of interest" description="Disordered" evidence="1">
    <location>
        <begin position="70"/>
        <end position="95"/>
    </location>
</feature>
<accession>A0ABQ8PYU1</accession>
<name>A0ABQ8PYU1_9AGAR</name>
<evidence type="ECO:0000313" key="2">
    <source>
        <dbReference type="EMBL" id="KAJ3991614.1"/>
    </source>
</evidence>